<keyword evidence="3" id="KW-0276">Fatty acid metabolism</keyword>
<dbReference type="GO" id="GO:0004467">
    <property type="term" value="F:long-chain fatty acid-CoA ligase activity"/>
    <property type="evidence" value="ECO:0007669"/>
    <property type="project" value="UniProtKB-EC"/>
</dbReference>
<dbReference type="GO" id="GO:0008206">
    <property type="term" value="P:bile acid metabolic process"/>
    <property type="evidence" value="ECO:0007669"/>
    <property type="project" value="TreeGrafter"/>
</dbReference>
<dbReference type="FunFam" id="3.30.300.30:FF:000002">
    <property type="entry name" value="Long-chain fatty acid transport protein 1"/>
    <property type="match status" value="1"/>
</dbReference>
<dbReference type="SUPFAM" id="SSF56801">
    <property type="entry name" value="Acetyl-CoA synthetase-like"/>
    <property type="match status" value="1"/>
</dbReference>
<evidence type="ECO:0000256" key="6">
    <source>
        <dbReference type="ARBA" id="ARBA00036527"/>
    </source>
</evidence>
<comment type="catalytic activity">
    <reaction evidence="8">
        <text>tetracosanoate + ATP + CoA = tetracosanoyl-CoA + AMP + diphosphate</text>
        <dbReference type="Rhea" id="RHEA:33639"/>
        <dbReference type="ChEBI" id="CHEBI:30616"/>
        <dbReference type="ChEBI" id="CHEBI:31014"/>
        <dbReference type="ChEBI" id="CHEBI:33019"/>
        <dbReference type="ChEBI" id="CHEBI:57287"/>
        <dbReference type="ChEBI" id="CHEBI:65052"/>
        <dbReference type="ChEBI" id="CHEBI:456215"/>
    </reaction>
    <physiologicalReaction direction="left-to-right" evidence="8">
        <dbReference type="Rhea" id="RHEA:33640"/>
    </physiologicalReaction>
</comment>
<evidence type="ECO:0000313" key="11">
    <source>
        <dbReference type="Proteomes" id="UP000504612"/>
    </source>
</evidence>
<keyword evidence="3" id="KW-0443">Lipid metabolism</keyword>
<reference evidence="12" key="1">
    <citation type="submission" date="2025-08" db="UniProtKB">
        <authorList>
            <consortium name="RefSeq"/>
        </authorList>
    </citation>
    <scope>IDENTIFICATION</scope>
</reference>
<dbReference type="InterPro" id="IPR042099">
    <property type="entry name" value="ANL_N_sf"/>
</dbReference>
<dbReference type="Gene3D" id="3.40.50.12780">
    <property type="entry name" value="N-terminal domain of ligase-like"/>
    <property type="match status" value="2"/>
</dbReference>
<dbReference type="GO" id="GO:0005324">
    <property type="term" value="F:long-chain fatty acid transmembrane transporter activity"/>
    <property type="evidence" value="ECO:0007669"/>
    <property type="project" value="TreeGrafter"/>
</dbReference>
<proteinExistence type="inferred from homology"/>
<dbReference type="GO" id="GO:0005886">
    <property type="term" value="C:plasma membrane"/>
    <property type="evidence" value="ECO:0007669"/>
    <property type="project" value="TreeGrafter"/>
</dbReference>
<dbReference type="AlphaFoldDB" id="A0A6J1UPP9"/>
<sequence length="567" mass="64257">MLSGLCTALAGLLLLPLLGRLACSYFFQDLWFFLKLLALGRRARQGATRRPPRTLLEVFRQRARRAPDKPLLLFRDEVYTYEQVERRSNQVARALREHAGLRQGDGVALYLGNQPAYLWVWLGCAKLGCALACLNCNIRGRSLVHSFQASGAKVLLADPDLKASIEDILPTLKQENVLVYFLSRTSDTEGVDSFLDKIDAASDESVPVSWRSDVTFKSPAMYIYTSGTTGATLVLRSKFSASQFWDDCRKYKVTVIQYIGEVLRYLCHVPKKDNDQNHMVKLAVGNGLRADIWREFIRRFGGMRIFEFYAATEANVGFANYSGKIGAVGRLNYFHKKIVQYELIKYDVDKDEPVRDENGYCIKVSKGEVGLLVCKITQLAPFSGYAGSKSLTEKKKLRNVFQNGDVYFNSGDLLMIDRDNFIYFHDRVGDTFRWKGENVATTEVADILGLINFIQEVNVYGVSVPGHEGRIGMASIRLADGCEFNGEILYKHVTDYLPLYSRPYFVRIQDALEVTGTFKYRKVQLAQEGFNPAVVKDALYFGDDKEKTYVPLTEDIYNSICSSRWKL</sequence>
<protein>
    <recommendedName>
        <fullName evidence="5">long-chain-fatty-acid--CoA ligase</fullName>
        <ecNumber evidence="5">6.2.1.3</ecNumber>
    </recommendedName>
    <alternativeName>
        <fullName evidence="7">Long-chain-fatty-acid--CoA ligase</fullName>
    </alternativeName>
</protein>
<gene>
    <name evidence="12" type="primary">SLC27A2</name>
</gene>
<keyword evidence="11" id="KW-1185">Reference proteome</keyword>
<evidence type="ECO:0000256" key="1">
    <source>
        <dbReference type="ARBA" id="ARBA00006432"/>
    </source>
</evidence>
<comment type="similarity">
    <text evidence="1">Belongs to the ATP-dependent AMP-binding enzyme family.</text>
</comment>
<dbReference type="Pfam" id="PF00501">
    <property type="entry name" value="AMP-binding"/>
    <property type="match status" value="1"/>
</dbReference>
<feature type="domain" description="AMP-dependent synthetase/ligase" evidence="9">
    <location>
        <begin position="59"/>
        <end position="230"/>
    </location>
</feature>
<name>A0A6J1UPP9_9SAUR</name>
<evidence type="ECO:0000256" key="7">
    <source>
        <dbReference type="ARBA" id="ARBA00041297"/>
    </source>
</evidence>
<evidence type="ECO:0000256" key="8">
    <source>
        <dbReference type="ARBA" id="ARBA00048666"/>
    </source>
</evidence>
<dbReference type="GO" id="GO:0005789">
    <property type="term" value="C:endoplasmic reticulum membrane"/>
    <property type="evidence" value="ECO:0007669"/>
    <property type="project" value="TreeGrafter"/>
</dbReference>
<evidence type="ECO:0000256" key="4">
    <source>
        <dbReference type="ARBA" id="ARBA00023055"/>
    </source>
</evidence>
<keyword evidence="4" id="KW-0813">Transport</keyword>
<dbReference type="PANTHER" id="PTHR43107">
    <property type="entry name" value="LONG-CHAIN FATTY ACID TRANSPORT PROTEIN"/>
    <property type="match status" value="1"/>
</dbReference>
<evidence type="ECO:0000313" key="12">
    <source>
        <dbReference type="RefSeq" id="XP_026532936.1"/>
    </source>
</evidence>
<dbReference type="GO" id="GO:0005778">
    <property type="term" value="C:peroxisomal membrane"/>
    <property type="evidence" value="ECO:0007669"/>
    <property type="project" value="TreeGrafter"/>
</dbReference>
<feature type="domain" description="AMP-binding enzyme C-terminal" evidence="10">
    <location>
        <begin position="443"/>
        <end position="519"/>
    </location>
</feature>
<dbReference type="CTD" id="11001"/>
<evidence type="ECO:0000256" key="5">
    <source>
        <dbReference type="ARBA" id="ARBA00026121"/>
    </source>
</evidence>
<accession>A0A6J1UPP9</accession>
<dbReference type="Pfam" id="PF13193">
    <property type="entry name" value="AMP-binding_C"/>
    <property type="match status" value="1"/>
</dbReference>
<dbReference type="InterPro" id="IPR025110">
    <property type="entry name" value="AMP-bd_C"/>
</dbReference>
<dbReference type="GeneID" id="113418334"/>
<dbReference type="GO" id="GO:0044539">
    <property type="term" value="P:long-chain fatty acid import into cell"/>
    <property type="evidence" value="ECO:0007669"/>
    <property type="project" value="TreeGrafter"/>
</dbReference>
<dbReference type="Gene3D" id="3.30.300.30">
    <property type="match status" value="1"/>
</dbReference>
<dbReference type="InterPro" id="IPR045851">
    <property type="entry name" value="AMP-bd_C_sf"/>
</dbReference>
<dbReference type="InterPro" id="IPR000873">
    <property type="entry name" value="AMP-dep_synth/lig_dom"/>
</dbReference>
<dbReference type="RefSeq" id="XP_026532936.1">
    <property type="nucleotide sequence ID" value="XM_026677151.1"/>
</dbReference>
<keyword evidence="4" id="KW-0445">Lipid transport</keyword>
<dbReference type="EC" id="6.2.1.3" evidence="5"/>
<comment type="catalytic activity">
    <reaction evidence="6">
        <text>a very long-chain fatty acid + ATP + CoA = a very long-chain fatty acyl-CoA + AMP + diphosphate</text>
        <dbReference type="Rhea" id="RHEA:54536"/>
        <dbReference type="ChEBI" id="CHEBI:30616"/>
        <dbReference type="ChEBI" id="CHEBI:33019"/>
        <dbReference type="ChEBI" id="CHEBI:57287"/>
        <dbReference type="ChEBI" id="CHEBI:58950"/>
        <dbReference type="ChEBI" id="CHEBI:138261"/>
        <dbReference type="ChEBI" id="CHEBI:456215"/>
    </reaction>
    <physiologicalReaction direction="left-to-right" evidence="6">
        <dbReference type="Rhea" id="RHEA:54537"/>
    </physiologicalReaction>
</comment>
<dbReference type="PANTHER" id="PTHR43107:SF4">
    <property type="entry name" value="LONG-CHAIN FATTY ACID TRANSPORT PROTEIN 2"/>
    <property type="match status" value="1"/>
</dbReference>
<evidence type="ECO:0000256" key="2">
    <source>
        <dbReference type="ARBA" id="ARBA00022598"/>
    </source>
</evidence>
<dbReference type="Proteomes" id="UP000504612">
    <property type="component" value="Unplaced"/>
</dbReference>
<organism evidence="11 12">
    <name type="scientific">Notechis scutatus</name>
    <name type="common">mainland tiger snake</name>
    <dbReference type="NCBI Taxonomy" id="8663"/>
    <lineage>
        <taxon>Eukaryota</taxon>
        <taxon>Metazoa</taxon>
        <taxon>Chordata</taxon>
        <taxon>Craniata</taxon>
        <taxon>Vertebrata</taxon>
        <taxon>Euteleostomi</taxon>
        <taxon>Lepidosauria</taxon>
        <taxon>Squamata</taxon>
        <taxon>Bifurcata</taxon>
        <taxon>Unidentata</taxon>
        <taxon>Episquamata</taxon>
        <taxon>Toxicofera</taxon>
        <taxon>Serpentes</taxon>
        <taxon>Colubroidea</taxon>
        <taxon>Elapidae</taxon>
        <taxon>Hydrophiinae</taxon>
        <taxon>Notechis</taxon>
    </lineage>
</organism>
<keyword evidence="2" id="KW-0436">Ligase</keyword>
<evidence type="ECO:0000256" key="3">
    <source>
        <dbReference type="ARBA" id="ARBA00022832"/>
    </source>
</evidence>
<evidence type="ECO:0000259" key="10">
    <source>
        <dbReference type="Pfam" id="PF13193"/>
    </source>
</evidence>
<evidence type="ECO:0000259" key="9">
    <source>
        <dbReference type="Pfam" id="PF00501"/>
    </source>
</evidence>